<keyword evidence="11" id="KW-0732">Signal</keyword>
<evidence type="ECO:0000256" key="6">
    <source>
        <dbReference type="ARBA" id="ARBA00022960"/>
    </source>
</evidence>
<sequence>MRTTGLVATFRTSAKAPLAALASLMLLSACVDPITGAPAGVSVEEQPAISTDATIYAARSDGAHTVPALPVEQIPAAYRRQVVDYPTDQPPGTIIIDPTPKFLYYVIGKNKAIRYGISVGAEGFQWSGESIVANKRPWPTWTPPKEMIERKPSLEKWKDGQPGGPSNPLGSRAIYLTSGGRDYGYRIHGTPEWQSIGRNASSGCFRMINQDVMDLYERVQGGEKVVVLTAKGEMPNGLSIPKPPAPKKKAEPKPAVTPAAMPPMMIGPMMPGAALPAADAAETTPAAGAAGSAPLLPAAEPAAPAASAPAPPAEAPAAAAPAKPACEGEDCPTR</sequence>
<keyword evidence="4 13" id="KW-0808">Transferase</keyword>
<evidence type="ECO:0000259" key="12">
    <source>
        <dbReference type="PROSITE" id="PS52029"/>
    </source>
</evidence>
<dbReference type="Proteomes" id="UP000277498">
    <property type="component" value="Unassembled WGS sequence"/>
</dbReference>
<feature type="chain" id="PRO_5018174739" evidence="11">
    <location>
        <begin position="32"/>
        <end position="334"/>
    </location>
</feature>
<feature type="domain" description="L,D-TPase catalytic" evidence="12">
    <location>
        <begin position="92"/>
        <end position="228"/>
    </location>
</feature>
<keyword evidence="14" id="KW-1185">Reference proteome</keyword>
<dbReference type="GO" id="GO:0018104">
    <property type="term" value="P:peptidoglycan-protein cross-linking"/>
    <property type="evidence" value="ECO:0007669"/>
    <property type="project" value="TreeGrafter"/>
</dbReference>
<feature type="active site" description="Proton donor/acceptor" evidence="9">
    <location>
        <position position="188"/>
    </location>
</feature>
<dbReference type="UniPathway" id="UPA00219"/>
<keyword evidence="8 9" id="KW-0961">Cell wall biogenesis/degradation</keyword>
<dbReference type="EC" id="2.-.-.-" evidence="13"/>
<dbReference type="FunFam" id="2.40.440.10:FF:000002">
    <property type="entry name" value="L,D-transpeptidase ErfK/SrfK"/>
    <property type="match status" value="1"/>
</dbReference>
<evidence type="ECO:0000256" key="5">
    <source>
        <dbReference type="ARBA" id="ARBA00022801"/>
    </source>
</evidence>
<evidence type="ECO:0000256" key="1">
    <source>
        <dbReference type="ARBA" id="ARBA00004752"/>
    </source>
</evidence>
<dbReference type="PROSITE" id="PS52029">
    <property type="entry name" value="LD_TPASE"/>
    <property type="match status" value="1"/>
</dbReference>
<dbReference type="CDD" id="cd16913">
    <property type="entry name" value="YkuD_like"/>
    <property type="match status" value="1"/>
</dbReference>
<evidence type="ECO:0000256" key="8">
    <source>
        <dbReference type="ARBA" id="ARBA00023316"/>
    </source>
</evidence>
<dbReference type="SUPFAM" id="SSF141523">
    <property type="entry name" value="L,D-transpeptidase catalytic domain-like"/>
    <property type="match status" value="1"/>
</dbReference>
<protein>
    <submittedName>
        <fullName evidence="13">Putative L,D-transpeptidase YnhG</fullName>
        <ecNumber evidence="13">2.-.-.-</ecNumber>
    </submittedName>
</protein>
<feature type="active site" description="Nucleophile" evidence="9">
    <location>
        <position position="204"/>
    </location>
</feature>
<dbReference type="GO" id="GO:0071972">
    <property type="term" value="F:peptidoglycan L,D-transpeptidase activity"/>
    <property type="evidence" value="ECO:0007669"/>
    <property type="project" value="TreeGrafter"/>
</dbReference>
<evidence type="ECO:0000256" key="10">
    <source>
        <dbReference type="SAM" id="MobiDB-lite"/>
    </source>
</evidence>
<feature type="region of interest" description="Disordered" evidence="10">
    <location>
        <begin position="234"/>
        <end position="257"/>
    </location>
</feature>
<dbReference type="GO" id="GO:0071555">
    <property type="term" value="P:cell wall organization"/>
    <property type="evidence" value="ECO:0007669"/>
    <property type="project" value="UniProtKB-UniRule"/>
</dbReference>
<accession>A0A3P5XBD5</accession>
<evidence type="ECO:0000256" key="7">
    <source>
        <dbReference type="ARBA" id="ARBA00022984"/>
    </source>
</evidence>
<keyword evidence="7 9" id="KW-0573">Peptidoglycan synthesis</keyword>
<evidence type="ECO:0000256" key="2">
    <source>
        <dbReference type="ARBA" id="ARBA00005992"/>
    </source>
</evidence>
<dbReference type="InterPro" id="IPR050979">
    <property type="entry name" value="LD-transpeptidase"/>
</dbReference>
<dbReference type="InterPro" id="IPR038063">
    <property type="entry name" value="Transpep_catalytic_dom"/>
</dbReference>
<feature type="region of interest" description="Disordered" evidence="10">
    <location>
        <begin position="299"/>
        <end position="334"/>
    </location>
</feature>
<dbReference type="AlphaFoldDB" id="A0A3P5XBD5"/>
<keyword evidence="5" id="KW-0378">Hydrolase</keyword>
<feature type="compositionally biased region" description="Low complexity" evidence="10">
    <location>
        <begin position="315"/>
        <end position="325"/>
    </location>
</feature>
<gene>
    <name evidence="13" type="primary">ynhG_2</name>
    <name evidence="13" type="ORF">XINFAN_03313</name>
</gene>
<keyword evidence="6 9" id="KW-0133">Cell shape</keyword>
<proteinExistence type="inferred from homology"/>
<dbReference type="Pfam" id="PF03734">
    <property type="entry name" value="YkuD"/>
    <property type="match status" value="1"/>
</dbReference>
<dbReference type="PANTHER" id="PTHR30582">
    <property type="entry name" value="L,D-TRANSPEPTIDASE"/>
    <property type="match status" value="1"/>
</dbReference>
<evidence type="ECO:0000256" key="3">
    <source>
        <dbReference type="ARBA" id="ARBA00022676"/>
    </source>
</evidence>
<dbReference type="InterPro" id="IPR005490">
    <property type="entry name" value="LD_TPept_cat_dom"/>
</dbReference>
<dbReference type="PANTHER" id="PTHR30582:SF24">
    <property type="entry name" value="L,D-TRANSPEPTIDASE ERFK_SRFK-RELATED"/>
    <property type="match status" value="1"/>
</dbReference>
<dbReference type="GO" id="GO:0005576">
    <property type="term" value="C:extracellular region"/>
    <property type="evidence" value="ECO:0007669"/>
    <property type="project" value="TreeGrafter"/>
</dbReference>
<evidence type="ECO:0000256" key="9">
    <source>
        <dbReference type="PROSITE-ProRule" id="PRU01373"/>
    </source>
</evidence>
<comment type="similarity">
    <text evidence="2">Belongs to the YkuD family.</text>
</comment>
<keyword evidence="3" id="KW-0328">Glycosyltransferase</keyword>
<evidence type="ECO:0000256" key="4">
    <source>
        <dbReference type="ARBA" id="ARBA00022679"/>
    </source>
</evidence>
<dbReference type="GO" id="GO:0008360">
    <property type="term" value="P:regulation of cell shape"/>
    <property type="evidence" value="ECO:0007669"/>
    <property type="project" value="UniProtKB-UniRule"/>
</dbReference>
<comment type="pathway">
    <text evidence="1 9">Cell wall biogenesis; peptidoglycan biosynthesis.</text>
</comment>
<evidence type="ECO:0000313" key="13">
    <source>
        <dbReference type="EMBL" id="VDC32080.1"/>
    </source>
</evidence>
<dbReference type="EMBL" id="UXAW01000090">
    <property type="protein sequence ID" value="VDC32080.1"/>
    <property type="molecule type" value="Genomic_DNA"/>
</dbReference>
<dbReference type="RefSeq" id="WP_233352270.1">
    <property type="nucleotide sequence ID" value="NZ_UXAW01000090.1"/>
</dbReference>
<reference evidence="13 14" key="1">
    <citation type="submission" date="2018-11" db="EMBL/GenBank/DDBJ databases">
        <authorList>
            <person name="Criscuolo A."/>
        </authorList>
    </citation>
    <scope>NUCLEOTIDE SEQUENCE [LARGE SCALE GENOMIC DNA]</scope>
    <source>
        <strain evidence="13">ACIP111625</strain>
    </source>
</reference>
<dbReference type="PROSITE" id="PS51257">
    <property type="entry name" value="PROKAR_LIPOPROTEIN"/>
    <property type="match status" value="1"/>
</dbReference>
<name>A0A3P5XBD5_9RHOB</name>
<dbReference type="Gene3D" id="2.40.440.10">
    <property type="entry name" value="L,D-transpeptidase catalytic domain-like"/>
    <property type="match status" value="1"/>
</dbReference>
<feature type="compositionally biased region" description="Low complexity" evidence="10">
    <location>
        <begin position="299"/>
        <end position="308"/>
    </location>
</feature>
<organism evidence="13 14">
    <name type="scientific">Pseudogemmobacter humi</name>
    <dbReference type="NCBI Taxonomy" id="2483812"/>
    <lineage>
        <taxon>Bacteria</taxon>
        <taxon>Pseudomonadati</taxon>
        <taxon>Pseudomonadota</taxon>
        <taxon>Alphaproteobacteria</taxon>
        <taxon>Rhodobacterales</taxon>
        <taxon>Paracoccaceae</taxon>
        <taxon>Pseudogemmobacter</taxon>
    </lineage>
</organism>
<evidence type="ECO:0000256" key="11">
    <source>
        <dbReference type="SAM" id="SignalP"/>
    </source>
</evidence>
<dbReference type="GO" id="GO:0016757">
    <property type="term" value="F:glycosyltransferase activity"/>
    <property type="evidence" value="ECO:0007669"/>
    <property type="project" value="UniProtKB-KW"/>
</dbReference>
<feature type="signal peptide" evidence="11">
    <location>
        <begin position="1"/>
        <end position="31"/>
    </location>
</feature>
<evidence type="ECO:0000313" key="14">
    <source>
        <dbReference type="Proteomes" id="UP000277498"/>
    </source>
</evidence>